<dbReference type="InterPro" id="IPR011250">
    <property type="entry name" value="OMP/PagP_B-barrel"/>
</dbReference>
<evidence type="ECO:0000256" key="1">
    <source>
        <dbReference type="SAM" id="MobiDB-lite"/>
    </source>
</evidence>
<dbReference type="Proteomes" id="UP000319836">
    <property type="component" value="Unassembled WGS sequence"/>
</dbReference>
<dbReference type="AlphaFoldDB" id="A0A538U616"/>
<feature type="region of interest" description="Disordered" evidence="1">
    <location>
        <begin position="40"/>
        <end position="73"/>
    </location>
</feature>
<gene>
    <name evidence="3" type="ORF">E6K80_05885</name>
</gene>
<accession>A0A538U616</accession>
<evidence type="ECO:0000313" key="4">
    <source>
        <dbReference type="Proteomes" id="UP000319836"/>
    </source>
</evidence>
<proteinExistence type="predicted"/>
<dbReference type="SUPFAM" id="SSF56925">
    <property type="entry name" value="OMPA-like"/>
    <property type="match status" value="1"/>
</dbReference>
<feature type="chain" id="PRO_5021979408" description="Porin family protein" evidence="2">
    <location>
        <begin position="23"/>
        <end position="264"/>
    </location>
</feature>
<sequence>MKYHIVACIVLLGLSAAGISAASPVTQVSPLALPIVVAGDEFAPPPPDQPREVRYRPRRWGRPPDDYPQSYGRRPQSFSQLHIGIQDVDGSEHPGVVVGFRGGLAVDPNVQIGGQVEWRHRGNSDTQVLSESAGPGGTSITVQRDLARSSSDLIPVMGLIQIGGSGATAMPYFGLAGGVEILHLSAEDFPTGEQFDGNFAGFGWQGWAGVSMPLSGQARVNVEAFYNGATDLSRDVDDPTTGETLRESVDMSGAGARVGLAWGF</sequence>
<dbReference type="EMBL" id="VBPA01000131">
    <property type="protein sequence ID" value="TMQ71344.1"/>
    <property type="molecule type" value="Genomic_DNA"/>
</dbReference>
<evidence type="ECO:0000313" key="3">
    <source>
        <dbReference type="EMBL" id="TMQ71344.1"/>
    </source>
</evidence>
<comment type="caution">
    <text evidence="3">The sequence shown here is derived from an EMBL/GenBank/DDBJ whole genome shotgun (WGS) entry which is preliminary data.</text>
</comment>
<protein>
    <recommendedName>
        <fullName evidence="5">Porin family protein</fullName>
    </recommendedName>
</protein>
<keyword evidence="2" id="KW-0732">Signal</keyword>
<reference evidence="3 4" key="1">
    <citation type="journal article" date="2019" name="Nat. Microbiol.">
        <title>Mediterranean grassland soil C-N compound turnover is dependent on rainfall and depth, and is mediated by genomically divergent microorganisms.</title>
        <authorList>
            <person name="Diamond S."/>
            <person name="Andeer P.F."/>
            <person name="Li Z."/>
            <person name="Crits-Christoph A."/>
            <person name="Burstein D."/>
            <person name="Anantharaman K."/>
            <person name="Lane K.R."/>
            <person name="Thomas B.C."/>
            <person name="Pan C."/>
            <person name="Northen T.R."/>
            <person name="Banfield J.F."/>
        </authorList>
    </citation>
    <scope>NUCLEOTIDE SEQUENCE [LARGE SCALE GENOMIC DNA]</scope>
    <source>
        <strain evidence="3">WS_10</strain>
    </source>
</reference>
<feature type="signal peptide" evidence="2">
    <location>
        <begin position="1"/>
        <end position="22"/>
    </location>
</feature>
<evidence type="ECO:0008006" key="5">
    <source>
        <dbReference type="Google" id="ProtNLM"/>
    </source>
</evidence>
<name>A0A538U616_UNCEI</name>
<evidence type="ECO:0000256" key="2">
    <source>
        <dbReference type="SAM" id="SignalP"/>
    </source>
</evidence>
<organism evidence="3 4">
    <name type="scientific">Eiseniibacteriota bacterium</name>
    <dbReference type="NCBI Taxonomy" id="2212470"/>
    <lineage>
        <taxon>Bacteria</taxon>
        <taxon>Candidatus Eiseniibacteriota</taxon>
    </lineage>
</organism>
<dbReference type="Gene3D" id="2.40.160.20">
    <property type="match status" value="1"/>
</dbReference>